<protein>
    <submittedName>
        <fullName evidence="2">Phasin family protein</fullName>
    </submittedName>
</protein>
<dbReference type="AlphaFoldDB" id="A0A4U0YRU3"/>
<dbReference type="RefSeq" id="WP_136793742.1">
    <property type="nucleotide sequence ID" value="NZ_SWAU01000206.1"/>
</dbReference>
<evidence type="ECO:0000259" key="1">
    <source>
        <dbReference type="Pfam" id="PF09361"/>
    </source>
</evidence>
<organism evidence="2 3">
    <name type="scientific">Cereibacter changlensis</name>
    <dbReference type="NCBI Taxonomy" id="402884"/>
    <lineage>
        <taxon>Bacteria</taxon>
        <taxon>Pseudomonadati</taxon>
        <taxon>Pseudomonadota</taxon>
        <taxon>Alphaproteobacteria</taxon>
        <taxon>Rhodobacterales</taxon>
        <taxon>Paracoccaceae</taxon>
        <taxon>Cereibacter</taxon>
    </lineage>
</organism>
<evidence type="ECO:0000313" key="2">
    <source>
        <dbReference type="EMBL" id="TKA95272.1"/>
    </source>
</evidence>
<dbReference type="Proteomes" id="UP000306340">
    <property type="component" value="Unassembled WGS sequence"/>
</dbReference>
<dbReference type="InterPro" id="IPR018968">
    <property type="entry name" value="Phasin"/>
</dbReference>
<reference evidence="2 3" key="1">
    <citation type="submission" date="2019-04" db="EMBL/GenBank/DDBJ databases">
        <title>Crypto-aerobic microbial life in anoxic (sulfidic) marine sediments.</title>
        <authorList>
            <person name="Bhattacharya S."/>
            <person name="Roy C."/>
            <person name="Mondal N."/>
            <person name="Sarkar J."/>
            <person name="Mandal S."/>
            <person name="Rameez M.J."/>
            <person name="Ghosh W."/>
        </authorList>
    </citation>
    <scope>NUCLEOTIDE SEQUENCE [LARGE SCALE GENOMIC DNA]</scope>
    <source>
        <strain evidence="2 3">SBBC</strain>
    </source>
</reference>
<proteinExistence type="predicted"/>
<sequence length="106" mass="11886">MTDAKPFPPTDPPGLSSVEARLQVSGNALVDCWNALGSEALSFLAERIREDFETQQQMLHCRSLPELAQVRSRFLQRAIDQYTAETGRMVDIWARALDGMLHLKLG</sequence>
<feature type="domain" description="Phasin" evidence="1">
    <location>
        <begin position="22"/>
        <end position="96"/>
    </location>
</feature>
<gene>
    <name evidence="2" type="ORF">FAZ78_17690</name>
</gene>
<dbReference type="EMBL" id="SWAU01000206">
    <property type="protein sequence ID" value="TKA95272.1"/>
    <property type="molecule type" value="Genomic_DNA"/>
</dbReference>
<comment type="caution">
    <text evidence="2">The sequence shown here is derived from an EMBL/GenBank/DDBJ whole genome shotgun (WGS) entry which is preliminary data.</text>
</comment>
<name>A0A4U0YRU3_9RHOB</name>
<accession>A0A4U0YRU3</accession>
<dbReference type="Pfam" id="PF09361">
    <property type="entry name" value="Phasin_2"/>
    <property type="match status" value="1"/>
</dbReference>
<evidence type="ECO:0000313" key="3">
    <source>
        <dbReference type="Proteomes" id="UP000306340"/>
    </source>
</evidence>